<protein>
    <submittedName>
        <fullName evidence="1">Uncharacterized protein</fullName>
    </submittedName>
</protein>
<dbReference type="SUPFAM" id="SSF103190">
    <property type="entry name" value="Sensory domain-like"/>
    <property type="match status" value="1"/>
</dbReference>
<evidence type="ECO:0000313" key="2">
    <source>
        <dbReference type="Proteomes" id="UP000295367"/>
    </source>
</evidence>
<accession>A0A4R3XSI6</accession>
<gene>
    <name evidence="1" type="ORF">EDC63_12813</name>
</gene>
<dbReference type="CDD" id="cd18773">
    <property type="entry name" value="PDC1_HK_sensor"/>
    <property type="match status" value="1"/>
</dbReference>
<dbReference type="InterPro" id="IPR029151">
    <property type="entry name" value="Sensor-like_sf"/>
</dbReference>
<dbReference type="RefSeq" id="WP_124946078.1">
    <property type="nucleotide sequence ID" value="NZ_BHVT01000024.1"/>
</dbReference>
<organism evidence="1 2">
    <name type="scientific">Sulfurirhabdus autotrophica</name>
    <dbReference type="NCBI Taxonomy" id="1706046"/>
    <lineage>
        <taxon>Bacteria</taxon>
        <taxon>Pseudomonadati</taxon>
        <taxon>Pseudomonadota</taxon>
        <taxon>Betaproteobacteria</taxon>
        <taxon>Nitrosomonadales</taxon>
        <taxon>Sulfuricellaceae</taxon>
        <taxon>Sulfurirhabdus</taxon>
    </lineage>
</organism>
<dbReference type="EMBL" id="SMCO01000028">
    <property type="protein sequence ID" value="TCV80257.1"/>
    <property type="molecule type" value="Genomic_DNA"/>
</dbReference>
<name>A0A4R3XSI6_9PROT</name>
<keyword evidence="2" id="KW-1185">Reference proteome</keyword>
<dbReference type="AlphaFoldDB" id="A0A4R3XSI6"/>
<dbReference type="OrthoDB" id="8477901at2"/>
<sequence>MNLSKETLKESIAHQRKDLINMLSEPLRCLAADCALVWGDRLKLDSVLSNALTGVPYSKTLYALDTNAVQISDNVNSEGFTENDFERDRSSRPYMREAVPSNGFLLSEAYISLRGRRPSLTAIQIVRDVGGNALGFIGSDFDLRDLPLTRTLYEEPNYWRQIKGDPSIRGTVFHQNRVESAMDMQIDTVLGVVEELMVYHGVFYVKLHFSSSRAVIWVMTDPYRYRLLDIEALIDPNICLAYPKIAYPADATLPAEQIRVVLDSFRELRFMDEMFYLRSVTLNIFNGIVGLTFSCDGSHYIPYEEFLKMDHSFWLGSSNATPD</sequence>
<proteinExistence type="predicted"/>
<dbReference type="Proteomes" id="UP000295367">
    <property type="component" value="Unassembled WGS sequence"/>
</dbReference>
<comment type="caution">
    <text evidence="1">The sequence shown here is derived from an EMBL/GenBank/DDBJ whole genome shotgun (WGS) entry which is preliminary data.</text>
</comment>
<reference evidence="1 2" key="1">
    <citation type="submission" date="2019-03" db="EMBL/GenBank/DDBJ databases">
        <title>Genomic Encyclopedia of Type Strains, Phase IV (KMG-IV): sequencing the most valuable type-strain genomes for metagenomic binning, comparative biology and taxonomic classification.</title>
        <authorList>
            <person name="Goeker M."/>
        </authorList>
    </citation>
    <scope>NUCLEOTIDE SEQUENCE [LARGE SCALE GENOMIC DNA]</scope>
    <source>
        <strain evidence="1 2">DSM 100309</strain>
    </source>
</reference>
<evidence type="ECO:0000313" key="1">
    <source>
        <dbReference type="EMBL" id="TCV80257.1"/>
    </source>
</evidence>